<feature type="compositionally biased region" description="Polar residues" evidence="1">
    <location>
        <begin position="160"/>
        <end position="174"/>
    </location>
</feature>
<dbReference type="Pfam" id="PF14265">
    <property type="entry name" value="DUF4355"/>
    <property type="match status" value="1"/>
</dbReference>
<sequence length="195" mass="22287">MAEEPTNTTETQAKEQPKEQPEKEAQKTFTREELGQIVSTQIAKERKRWEEEHQSDIEKAKEDGKAEASMTAKQLAEKQAKDQANKLNQREDALNKRQQELDRRDHIAHTKDLLAEQDLPTDSAEMLLGETEDDTKANIQRFKELVNQGVRNELHKSSAEKSPQLGSPANNNSAPKKDMAEMTYDEMKAYLESHN</sequence>
<evidence type="ECO:0000256" key="1">
    <source>
        <dbReference type="SAM" id="MobiDB-lite"/>
    </source>
</evidence>
<feature type="compositionally biased region" description="Basic and acidic residues" evidence="1">
    <location>
        <begin position="43"/>
        <end position="66"/>
    </location>
</feature>
<feature type="region of interest" description="Disordered" evidence="1">
    <location>
        <begin position="1"/>
        <end position="121"/>
    </location>
</feature>
<evidence type="ECO:0000313" key="2">
    <source>
        <dbReference type="EMBL" id="MCD7138789.1"/>
    </source>
</evidence>
<keyword evidence="3" id="KW-1185">Reference proteome</keyword>
<reference evidence="2 3" key="1">
    <citation type="submission" date="2021-12" db="EMBL/GenBank/DDBJ databases">
        <title>A phylogenomic analysis of Limosilactobacillus reuteri reveals ancient and stable evolutionary relationships with rodents and birds and zoonotic transmission to humans.</title>
        <authorList>
            <person name="Li F."/>
            <person name="Li X."/>
            <person name="Cheng C."/>
            <person name="Tollenaar S."/>
            <person name="Zhang J.S."/>
            <person name="Simpson D."/>
            <person name="Tasseva G."/>
            <person name="Perez-Munoz M.E."/>
            <person name="Frese S."/>
            <person name="Gaenzle M.G."/>
            <person name="Walter J."/>
            <person name="Zheng J."/>
        </authorList>
    </citation>
    <scope>NUCLEOTIDE SEQUENCE [LARGE SCALE GENOMIC DNA]</scope>
    <source>
        <strain evidence="2 3">WF-AF5-A</strain>
    </source>
</reference>
<feature type="compositionally biased region" description="Basic and acidic residues" evidence="1">
    <location>
        <begin position="75"/>
        <end position="114"/>
    </location>
</feature>
<comment type="caution">
    <text evidence="2">The sequence shown here is derived from an EMBL/GenBank/DDBJ whole genome shotgun (WGS) entry which is preliminary data.</text>
</comment>
<feature type="region of interest" description="Disordered" evidence="1">
    <location>
        <begin position="148"/>
        <end position="195"/>
    </location>
</feature>
<dbReference type="InterPro" id="IPR025580">
    <property type="entry name" value="Gp46"/>
</dbReference>
<feature type="compositionally biased region" description="Basic and acidic residues" evidence="1">
    <location>
        <begin position="12"/>
        <end position="34"/>
    </location>
</feature>
<dbReference type="EMBL" id="JAJPDJ010000060">
    <property type="protein sequence ID" value="MCD7138789.1"/>
    <property type="molecule type" value="Genomic_DNA"/>
</dbReference>
<name>A0ABS8RCM7_9LACO</name>
<feature type="compositionally biased region" description="Basic and acidic residues" evidence="1">
    <location>
        <begin position="175"/>
        <end position="195"/>
    </location>
</feature>
<gene>
    <name evidence="2" type="ORF">LTY59_06095</name>
</gene>
<proteinExistence type="predicted"/>
<evidence type="ECO:0000313" key="3">
    <source>
        <dbReference type="Proteomes" id="UP001200032"/>
    </source>
</evidence>
<dbReference type="Proteomes" id="UP001200032">
    <property type="component" value="Unassembled WGS sequence"/>
</dbReference>
<organism evidence="2 3">
    <name type="scientific">Limosilactobacillus balticus</name>
    <dbReference type="NCBI Taxonomy" id="2759747"/>
    <lineage>
        <taxon>Bacteria</taxon>
        <taxon>Bacillati</taxon>
        <taxon>Bacillota</taxon>
        <taxon>Bacilli</taxon>
        <taxon>Lactobacillales</taxon>
        <taxon>Lactobacillaceae</taxon>
        <taxon>Limosilactobacillus</taxon>
    </lineage>
</organism>
<accession>A0ABS8RCM7</accession>
<dbReference type="RefSeq" id="WP_231795727.1">
    <property type="nucleotide sequence ID" value="NZ_JAJPDJ010000060.1"/>
</dbReference>
<protein>
    <submittedName>
        <fullName evidence="2">DUF4355 domain-containing protein</fullName>
    </submittedName>
</protein>